<dbReference type="SUPFAM" id="SSF46785">
    <property type="entry name" value="Winged helix' DNA-binding domain"/>
    <property type="match status" value="1"/>
</dbReference>
<comment type="caution">
    <text evidence="8">The sequence shown here is derived from an EMBL/GenBank/DDBJ whole genome shotgun (WGS) entry which is preliminary data.</text>
</comment>
<dbReference type="SUPFAM" id="SSF53850">
    <property type="entry name" value="Periplasmic binding protein-like II"/>
    <property type="match status" value="1"/>
</dbReference>
<evidence type="ECO:0000313" key="9">
    <source>
        <dbReference type="Proteomes" id="UP000789704"/>
    </source>
</evidence>
<feature type="domain" description="HTH lysR-type" evidence="7">
    <location>
        <begin position="5"/>
        <end position="62"/>
    </location>
</feature>
<evidence type="ECO:0000256" key="2">
    <source>
        <dbReference type="ARBA" id="ARBA00023015"/>
    </source>
</evidence>
<dbReference type="GO" id="GO:0006351">
    <property type="term" value="P:DNA-templated transcription"/>
    <property type="evidence" value="ECO:0007669"/>
    <property type="project" value="TreeGrafter"/>
</dbReference>
<dbReference type="PANTHER" id="PTHR30537">
    <property type="entry name" value="HTH-TYPE TRANSCRIPTIONAL REGULATOR"/>
    <property type="match status" value="1"/>
</dbReference>
<dbReference type="CDD" id="cd08484">
    <property type="entry name" value="PBP2_LTTR_beta_lactamase"/>
    <property type="match status" value="1"/>
</dbReference>
<protein>
    <submittedName>
        <fullName evidence="8">HTH-type transcriptional activator AmpR</fullName>
    </submittedName>
</protein>
<dbReference type="InterPro" id="IPR036388">
    <property type="entry name" value="WH-like_DNA-bd_sf"/>
</dbReference>
<comment type="similarity">
    <text evidence="1">Belongs to the LysR transcriptional regulatory family.</text>
</comment>
<dbReference type="GO" id="GO:0043565">
    <property type="term" value="F:sequence-specific DNA binding"/>
    <property type="evidence" value="ECO:0007669"/>
    <property type="project" value="TreeGrafter"/>
</dbReference>
<evidence type="ECO:0000256" key="3">
    <source>
        <dbReference type="ARBA" id="ARBA00023125"/>
    </source>
</evidence>
<sequence>MRPYLPLNALRAFESSARHLSFTRAALELNVTQAAVSQQVRMLEERLGAKLFKRLPRGLAITDEGLALRPVLSDAFDRIEAVLRQFEGGHFHEVLTVGAVGTFAVGWLMPRLKSFHDAHPFIELRTMTNNNLVDLAGEGLDFAIRFGDGTWPGSRALKLFDAPLSVLCAPEIAQRLRAPADLASEKLLRSYRADDWANWFDAAGLAPRPVRGPVFDSSRLMVEAAIQGAGVALAPASMFERDLTMGRLERPFDIDVHAGSYWLTWQKAKPATPAMRAFSQWIMKEADDGALHADASDEPAAPETLPLSKPDKDSGSGGGRERRSPQPRPRKGGMKHNRKSG</sequence>
<keyword evidence="3" id="KW-0238">DNA-binding</keyword>
<dbReference type="Pfam" id="PF00126">
    <property type="entry name" value="HTH_1"/>
    <property type="match status" value="1"/>
</dbReference>
<evidence type="ECO:0000256" key="5">
    <source>
        <dbReference type="ARBA" id="ARBA00023163"/>
    </source>
</evidence>
<keyword evidence="5" id="KW-0804">Transcription</keyword>
<dbReference type="GO" id="GO:0003700">
    <property type="term" value="F:DNA-binding transcription factor activity"/>
    <property type="evidence" value="ECO:0007669"/>
    <property type="project" value="InterPro"/>
</dbReference>
<evidence type="ECO:0000259" key="7">
    <source>
        <dbReference type="PROSITE" id="PS50931"/>
    </source>
</evidence>
<dbReference type="Pfam" id="PF03466">
    <property type="entry name" value="LysR_substrate"/>
    <property type="match status" value="1"/>
</dbReference>
<dbReference type="InterPro" id="IPR005119">
    <property type="entry name" value="LysR_subst-bd"/>
</dbReference>
<gene>
    <name evidence="8" type="primary">ampR</name>
    <name evidence="8" type="ORF">LMG31841_04431</name>
</gene>
<reference evidence="8" key="1">
    <citation type="submission" date="2021-04" db="EMBL/GenBank/DDBJ databases">
        <authorList>
            <person name="Vanwijnsberghe S."/>
        </authorList>
    </citation>
    <scope>NUCLEOTIDE SEQUENCE</scope>
    <source>
        <strain evidence="8">LMG 31841</strain>
    </source>
</reference>
<dbReference type="InterPro" id="IPR037420">
    <property type="entry name" value="AmpR_PBP2"/>
</dbReference>
<organism evidence="8 9">
    <name type="scientific">Paraburkholderia saeva</name>
    <dbReference type="NCBI Taxonomy" id="2777537"/>
    <lineage>
        <taxon>Bacteria</taxon>
        <taxon>Pseudomonadati</taxon>
        <taxon>Pseudomonadota</taxon>
        <taxon>Betaproteobacteria</taxon>
        <taxon>Burkholderiales</taxon>
        <taxon>Burkholderiaceae</taxon>
        <taxon>Paraburkholderia</taxon>
    </lineage>
</organism>
<dbReference type="InterPro" id="IPR058163">
    <property type="entry name" value="LysR-type_TF_proteobact-type"/>
</dbReference>
<accession>A0A9N8X3Y0</accession>
<keyword evidence="9" id="KW-1185">Reference proteome</keyword>
<dbReference type="Gene3D" id="3.40.190.10">
    <property type="entry name" value="Periplasmic binding protein-like II"/>
    <property type="match status" value="2"/>
</dbReference>
<dbReference type="FunFam" id="1.10.10.10:FF:000038">
    <property type="entry name" value="Glycine cleavage system transcriptional activator"/>
    <property type="match status" value="1"/>
</dbReference>
<feature type="region of interest" description="Disordered" evidence="6">
    <location>
        <begin position="291"/>
        <end position="341"/>
    </location>
</feature>
<dbReference type="InterPro" id="IPR036390">
    <property type="entry name" value="WH_DNA-bd_sf"/>
</dbReference>
<dbReference type="AlphaFoldDB" id="A0A9N8X3Y0"/>
<evidence type="ECO:0000256" key="1">
    <source>
        <dbReference type="ARBA" id="ARBA00009437"/>
    </source>
</evidence>
<evidence type="ECO:0000313" key="8">
    <source>
        <dbReference type="EMBL" id="CAG4914989.1"/>
    </source>
</evidence>
<name>A0A9N8X3Y0_9BURK</name>
<dbReference type="Gene3D" id="1.10.10.10">
    <property type="entry name" value="Winged helix-like DNA-binding domain superfamily/Winged helix DNA-binding domain"/>
    <property type="match status" value="1"/>
</dbReference>
<dbReference type="PANTHER" id="PTHR30537:SF70">
    <property type="entry name" value="HTH-TYPE TRANSCRIPTIONAL ACTIVATOR AMPR"/>
    <property type="match status" value="1"/>
</dbReference>
<dbReference type="PRINTS" id="PR00039">
    <property type="entry name" value="HTHLYSR"/>
</dbReference>
<dbReference type="PROSITE" id="PS50931">
    <property type="entry name" value="HTH_LYSR"/>
    <property type="match status" value="1"/>
</dbReference>
<evidence type="ECO:0000256" key="6">
    <source>
        <dbReference type="SAM" id="MobiDB-lite"/>
    </source>
</evidence>
<feature type="compositionally biased region" description="Basic and acidic residues" evidence="6">
    <location>
        <begin position="309"/>
        <end position="324"/>
    </location>
</feature>
<dbReference type="EMBL" id="CAJQZC010000009">
    <property type="protein sequence ID" value="CAG4914989.1"/>
    <property type="molecule type" value="Genomic_DNA"/>
</dbReference>
<keyword evidence="4" id="KW-0010">Activator</keyword>
<evidence type="ECO:0000256" key="4">
    <source>
        <dbReference type="ARBA" id="ARBA00023159"/>
    </source>
</evidence>
<dbReference type="Proteomes" id="UP000789704">
    <property type="component" value="Unassembled WGS sequence"/>
</dbReference>
<dbReference type="InterPro" id="IPR000847">
    <property type="entry name" value="LysR_HTH_N"/>
</dbReference>
<feature type="compositionally biased region" description="Basic residues" evidence="6">
    <location>
        <begin position="328"/>
        <end position="341"/>
    </location>
</feature>
<proteinExistence type="inferred from homology"/>
<keyword evidence="2" id="KW-0805">Transcription regulation</keyword>